<evidence type="ECO:0000256" key="4">
    <source>
        <dbReference type="ARBA" id="ARBA00022692"/>
    </source>
</evidence>
<dbReference type="Proteomes" id="UP001321804">
    <property type="component" value="Chromosome"/>
</dbReference>
<comment type="similarity">
    <text evidence="8">Belongs to the binding-protein-dependent transport system permease family.</text>
</comment>
<protein>
    <submittedName>
        <fullName evidence="11">Amino acid ABC transporter permease</fullName>
    </submittedName>
</protein>
<feature type="transmembrane region" description="Helical" evidence="8">
    <location>
        <begin position="526"/>
        <end position="548"/>
    </location>
</feature>
<keyword evidence="2 8" id="KW-0813">Transport</keyword>
<evidence type="ECO:0000313" key="11">
    <source>
        <dbReference type="EMBL" id="BDR55479.1"/>
    </source>
</evidence>
<proteinExistence type="inferred from homology"/>
<evidence type="ECO:0000256" key="7">
    <source>
        <dbReference type="ARBA" id="ARBA00023136"/>
    </source>
</evidence>
<evidence type="ECO:0000256" key="3">
    <source>
        <dbReference type="ARBA" id="ARBA00022475"/>
    </source>
</evidence>
<keyword evidence="12" id="KW-1185">Reference proteome</keyword>
<gene>
    <name evidence="11" type="ORF">KIMC2_00410</name>
</gene>
<evidence type="ECO:0000313" key="12">
    <source>
        <dbReference type="Proteomes" id="UP001321804"/>
    </source>
</evidence>
<accession>A0AAU9CVW6</accession>
<keyword evidence="7 8" id="KW-0472">Membrane</keyword>
<dbReference type="PANTHER" id="PTHR35936:SF38">
    <property type="entry name" value="GLUTAMINE-BINDING PERIPLASMIC PROTEIN"/>
    <property type="match status" value="1"/>
</dbReference>
<dbReference type="PROSITE" id="PS50928">
    <property type="entry name" value="ABC_TM1"/>
    <property type="match status" value="1"/>
</dbReference>
<feature type="transmembrane region" description="Helical" evidence="8">
    <location>
        <begin position="690"/>
        <end position="710"/>
    </location>
</feature>
<evidence type="ECO:0000259" key="10">
    <source>
        <dbReference type="PROSITE" id="PS50928"/>
    </source>
</evidence>
<dbReference type="InterPro" id="IPR000515">
    <property type="entry name" value="MetI-like"/>
</dbReference>
<dbReference type="GO" id="GO:0015276">
    <property type="term" value="F:ligand-gated monoatomic ion channel activity"/>
    <property type="evidence" value="ECO:0007669"/>
    <property type="project" value="InterPro"/>
</dbReference>
<dbReference type="CDD" id="cd06261">
    <property type="entry name" value="TM_PBP2"/>
    <property type="match status" value="1"/>
</dbReference>
<dbReference type="Pfam" id="PF00497">
    <property type="entry name" value="SBP_bac_3"/>
    <property type="match status" value="2"/>
</dbReference>
<evidence type="ECO:0000256" key="6">
    <source>
        <dbReference type="ARBA" id="ARBA00022989"/>
    </source>
</evidence>
<evidence type="ECO:0000256" key="8">
    <source>
        <dbReference type="RuleBase" id="RU363032"/>
    </source>
</evidence>
<dbReference type="InterPro" id="IPR001320">
    <property type="entry name" value="Iontro_rcpt_C"/>
</dbReference>
<dbReference type="Gene3D" id="3.40.190.10">
    <property type="entry name" value="Periplasmic binding protein-like II"/>
    <property type="match status" value="4"/>
</dbReference>
<keyword evidence="3" id="KW-1003">Cell membrane</keyword>
<dbReference type="Pfam" id="PF00528">
    <property type="entry name" value="BPD_transp_1"/>
    <property type="match status" value="1"/>
</dbReference>
<dbReference type="KEGG" id="xak:KIMC2_00410"/>
<dbReference type="GO" id="GO:0043190">
    <property type="term" value="C:ATP-binding cassette (ABC) transporter complex"/>
    <property type="evidence" value="ECO:0007669"/>
    <property type="project" value="InterPro"/>
</dbReference>
<keyword evidence="5 9" id="KW-0732">Signal</keyword>
<dbReference type="SMART" id="SM00062">
    <property type="entry name" value="PBPb"/>
    <property type="match status" value="2"/>
</dbReference>
<feature type="transmembrane region" description="Helical" evidence="8">
    <location>
        <begin position="560"/>
        <end position="581"/>
    </location>
</feature>
<dbReference type="PANTHER" id="PTHR35936">
    <property type="entry name" value="MEMBRANE-BOUND LYTIC MUREIN TRANSGLYCOSYLASE F"/>
    <property type="match status" value="1"/>
</dbReference>
<dbReference type="SUPFAM" id="SSF53850">
    <property type="entry name" value="Periplasmic binding protein-like II"/>
    <property type="match status" value="2"/>
</dbReference>
<dbReference type="InterPro" id="IPR010065">
    <property type="entry name" value="AA_ABC_transptr_permease_3TM"/>
</dbReference>
<dbReference type="SMART" id="SM00079">
    <property type="entry name" value="PBPe"/>
    <property type="match status" value="1"/>
</dbReference>
<organism evidence="11 12">
    <name type="scientific">Xylocopilactobacillus apis</name>
    <dbReference type="NCBI Taxonomy" id="2932183"/>
    <lineage>
        <taxon>Bacteria</taxon>
        <taxon>Bacillati</taxon>
        <taxon>Bacillota</taxon>
        <taxon>Bacilli</taxon>
        <taxon>Lactobacillales</taxon>
        <taxon>Lactobacillaceae</taxon>
        <taxon>Xylocopilactobacillus</taxon>
    </lineage>
</organism>
<sequence>MKKKLSIFTVIMLAFIGIIIPTSTPTQAADSKPHYSIVTDTTYPPFEFQNKNEKYVGIDMDLLKRISEIENFTYSVKPMSFNVAAQAVANSQSDGIIAGMTITPEREKIYDASTPYYKTGAVFAVAKDSKIKKVSDLKGKKIAAKTGTASATYAASLSKKYGFKISYFNDSNIMYNDVTAGNSDACFEDIPVMQYAIKNGVKLTIPKQKPANAGYYGFFVKKGKNAELMSKFNDGLKKLKASGEYQKIVDNYLSTSSGEKKGSKILKNNPHYTIVTDTTFPPFEIQAKNGKYVGIDMEILKQISVNEGFTYTLKPMSFNSETQAVANGQADAIISGFTITDERKKLFDFSEPYFESGFIWAVRKDSSIKGLKDLKGKTVALKTGTGSADYAKSIQKKYGFDIKYFNDSNTMYNDVVVGNSVACFEDQPVMQYAIKNGIKLTIPKQKPANTGHYGFAVQKGKNNDLLQAFNHGLKELKDNGTFDQIRNKYLGGDQKKITGNTKEDTSFWGLISSNRNMFISGLGNTLALTVFAILIASIWGIILGVMGVSEHKFVRGIYSTVIYIFRGLPLLVLAFFVYIGLPNVTGVKISTFAAGLLTLVLNEGAYTAAFVKGGFDAVDPGQMEAARALGVPYGKAMRGIIMPQGLKIMIPSFINQFIITLKDTSIISAIGFVELTQTGQLLVARTQQGFIVYGIVALIYLIVITLLTWLSKFIEKRLGY</sequence>
<evidence type="ECO:0000256" key="2">
    <source>
        <dbReference type="ARBA" id="ARBA00022448"/>
    </source>
</evidence>
<dbReference type="InterPro" id="IPR001638">
    <property type="entry name" value="Solute-binding_3/MltF_N"/>
</dbReference>
<evidence type="ECO:0000256" key="9">
    <source>
        <dbReference type="SAM" id="SignalP"/>
    </source>
</evidence>
<dbReference type="AlphaFoldDB" id="A0AAU9CVW6"/>
<name>A0AAU9CVW6_9LACO</name>
<comment type="subcellular location">
    <subcellularLocation>
        <location evidence="1 8">Cell membrane</location>
        <topology evidence="1 8">Multi-pass membrane protein</topology>
    </subcellularLocation>
</comment>
<feature type="chain" id="PRO_5043515815" evidence="9">
    <location>
        <begin position="29"/>
        <end position="720"/>
    </location>
</feature>
<dbReference type="SUPFAM" id="SSF161098">
    <property type="entry name" value="MetI-like"/>
    <property type="match status" value="1"/>
</dbReference>
<feature type="signal peptide" evidence="9">
    <location>
        <begin position="1"/>
        <end position="28"/>
    </location>
</feature>
<dbReference type="RefSeq" id="WP_317696818.1">
    <property type="nucleotide sequence ID" value="NZ_AP026801.1"/>
</dbReference>
<keyword evidence="4 8" id="KW-0812">Transmembrane</keyword>
<reference evidence="11 12" key="1">
    <citation type="journal article" date="2023" name="Microbiol. Spectr.">
        <title>Symbiosis of Carpenter Bees with Uncharacterized Lactic Acid Bacteria Showing NAD Auxotrophy.</title>
        <authorList>
            <person name="Kawasaki S."/>
            <person name="Ozawa K."/>
            <person name="Mori T."/>
            <person name="Yamamoto A."/>
            <person name="Ito M."/>
            <person name="Ohkuma M."/>
            <person name="Sakamoto M."/>
            <person name="Matsutani M."/>
        </authorList>
    </citation>
    <scope>NUCLEOTIDE SEQUENCE [LARGE SCALE GENOMIC DNA]</scope>
    <source>
        <strain evidence="11 12">KimC2</strain>
    </source>
</reference>
<dbReference type="EMBL" id="AP026801">
    <property type="protein sequence ID" value="BDR55479.1"/>
    <property type="molecule type" value="Genomic_DNA"/>
</dbReference>
<evidence type="ECO:0000256" key="5">
    <source>
        <dbReference type="ARBA" id="ARBA00022729"/>
    </source>
</evidence>
<dbReference type="Gene3D" id="1.10.3720.10">
    <property type="entry name" value="MetI-like"/>
    <property type="match status" value="1"/>
</dbReference>
<dbReference type="InterPro" id="IPR035906">
    <property type="entry name" value="MetI-like_sf"/>
</dbReference>
<evidence type="ECO:0000256" key="1">
    <source>
        <dbReference type="ARBA" id="ARBA00004651"/>
    </source>
</evidence>
<feature type="domain" description="ABC transmembrane type-1" evidence="10">
    <location>
        <begin position="522"/>
        <end position="711"/>
    </location>
</feature>
<keyword evidence="6 8" id="KW-1133">Transmembrane helix</keyword>
<dbReference type="NCBIfam" id="TIGR01726">
    <property type="entry name" value="HEQRo_perm_3TM"/>
    <property type="match status" value="1"/>
</dbReference>